<feature type="transmembrane region" description="Helical" evidence="1">
    <location>
        <begin position="188"/>
        <end position="207"/>
    </location>
</feature>
<feature type="transmembrane region" description="Helical" evidence="1">
    <location>
        <begin position="264"/>
        <end position="281"/>
    </location>
</feature>
<evidence type="ECO:0008006" key="4">
    <source>
        <dbReference type="Google" id="ProtNLM"/>
    </source>
</evidence>
<feature type="transmembrane region" description="Helical" evidence="1">
    <location>
        <begin position="98"/>
        <end position="118"/>
    </location>
</feature>
<feature type="transmembrane region" description="Helical" evidence="1">
    <location>
        <begin position="58"/>
        <end position="77"/>
    </location>
</feature>
<reference evidence="3" key="1">
    <citation type="submission" date="2012-06" db="EMBL/GenBank/DDBJ databases">
        <title>The complete genome of Belliella baltica DSM 15883.</title>
        <authorList>
            <person name="Lucas S."/>
            <person name="Copeland A."/>
            <person name="Lapidus A."/>
            <person name="Goodwin L."/>
            <person name="Pitluck S."/>
            <person name="Peters L."/>
            <person name="Mikhailova N."/>
            <person name="Davenport K."/>
            <person name="Kyrpides N."/>
            <person name="Mavromatis K."/>
            <person name="Pagani I."/>
            <person name="Ivanova N."/>
            <person name="Ovchinnikova G."/>
            <person name="Zeytun A."/>
            <person name="Detter J.C."/>
            <person name="Han C."/>
            <person name="Land M."/>
            <person name="Hauser L."/>
            <person name="Markowitz V."/>
            <person name="Cheng J.-F."/>
            <person name="Hugenholtz P."/>
            <person name="Woyke T."/>
            <person name="Wu D."/>
            <person name="Tindall B."/>
            <person name="Pomrenke H."/>
            <person name="Brambilla E."/>
            <person name="Klenk H.-P."/>
            <person name="Eisen J.A."/>
        </authorList>
    </citation>
    <scope>NUCLEOTIDE SEQUENCE [LARGE SCALE GENOMIC DNA]</scope>
    <source>
        <strain evidence="3">DSM 15883 / CIP 108006 / LMG 21964 / BA134</strain>
    </source>
</reference>
<feature type="transmembrane region" description="Helical" evidence="1">
    <location>
        <begin position="164"/>
        <end position="182"/>
    </location>
</feature>
<dbReference type="AlphaFoldDB" id="I3Z9Q4"/>
<evidence type="ECO:0000256" key="1">
    <source>
        <dbReference type="SAM" id="Phobius"/>
    </source>
</evidence>
<dbReference type="Proteomes" id="UP000006050">
    <property type="component" value="Chromosome"/>
</dbReference>
<dbReference type="eggNOG" id="COG0679">
    <property type="taxonomic scope" value="Bacteria"/>
</dbReference>
<accession>I3Z9Q4</accession>
<keyword evidence="1" id="KW-1133">Transmembrane helix</keyword>
<feature type="transmembrane region" description="Helical" evidence="1">
    <location>
        <begin position="228"/>
        <end position="252"/>
    </location>
</feature>
<dbReference type="HOGENOM" id="CLU_911094_0_0_10"/>
<gene>
    <name evidence="2" type="ordered locus">Belba_3470</name>
</gene>
<evidence type="ECO:0000313" key="3">
    <source>
        <dbReference type="Proteomes" id="UP000006050"/>
    </source>
</evidence>
<keyword evidence="1" id="KW-0812">Transmembrane</keyword>
<dbReference type="PATRIC" id="fig|866536.3.peg.3591"/>
<feature type="transmembrane region" description="Helical" evidence="1">
    <location>
        <begin position="130"/>
        <end position="152"/>
    </location>
</feature>
<protein>
    <recommendedName>
        <fullName evidence="4">Permease</fullName>
    </recommendedName>
</protein>
<dbReference type="KEGG" id="bbd:Belba_3470"/>
<sequence length="305" mass="33895">MLKKKVFLLSISCLAQALLIYWKKLLLIPSLAPGLTCFPFVVEYLGDDILAWAALSDIGNKVFVLLIAYMLAMSWFYKSHRLTSRSNTEKIKQLLLSMVKEPINLVIISAILLLSFGVNLESMPIFLSDAILMMKNMMTPLVLLFIGIAVVFKWAQLRMIASLLTFRAGFVFLLSGVFVLLVPMPNEAAILLAVVFPQSAVSFWPFAHMSAVRSMEIGNKDLESNPTFDLELGINVLAISMPFSTLLILGVFTSGSYFTNPHHILLFGGLMLCVSVIPKIFQYIKGTDFGIVAFPDKKLKDSPTD</sequence>
<proteinExistence type="predicted"/>
<keyword evidence="1" id="KW-0472">Membrane</keyword>
<dbReference type="EMBL" id="CP003281">
    <property type="protein sequence ID" value="AFL85972.1"/>
    <property type="molecule type" value="Genomic_DNA"/>
</dbReference>
<dbReference type="STRING" id="866536.Belba_3470"/>
<evidence type="ECO:0000313" key="2">
    <source>
        <dbReference type="EMBL" id="AFL85972.1"/>
    </source>
</evidence>
<name>I3Z9Q4_BELBD</name>
<organism evidence="2 3">
    <name type="scientific">Belliella baltica (strain DSM 15883 / CIP 108006 / LMG 21964 / BA134)</name>
    <dbReference type="NCBI Taxonomy" id="866536"/>
    <lineage>
        <taxon>Bacteria</taxon>
        <taxon>Pseudomonadati</taxon>
        <taxon>Bacteroidota</taxon>
        <taxon>Cytophagia</taxon>
        <taxon>Cytophagales</taxon>
        <taxon>Cyclobacteriaceae</taxon>
        <taxon>Belliella</taxon>
    </lineage>
</organism>
<keyword evidence="3" id="KW-1185">Reference proteome</keyword>